<sequence>MQSPIADKARAAMPQTLTLDHVSPATRLLEKRRQMFEVQEALDAQKEEFSRREDAFRRREEGLRKKDLELQESLIKFNKFLQENESKRNRAIKRASDEIKQRLAKEQDVARLKESLERFNEENEKLSNEVKKNMKYTRYLELVQETVPEDYPEIIDLVNRYNTLKDANRDLSENQQLHERDNERKRVKFATFTKERTNDILNFNNEIASLQKQLETRESNAIRLQHEVDTTIRITSDKTLEVGQILMAVGNLLQRSTCGIHGTILKHIEVKDVLAPNEEHGHTVGGDQDKIEDLELLQNGRKAMADLDVIASYMVDFTAIVQTRIETQRAQKKAAAAADGAVSNGPNVVSTKQEAKQ</sequence>
<dbReference type="PANTHER" id="PTHR21683:SF2">
    <property type="entry name" value="COILED-COIL DOMAIN-CONTAINING PROTEIN 42 LIKE-2-LIKE"/>
    <property type="match status" value="1"/>
</dbReference>
<feature type="domain" description="DUF4200" evidence="4">
    <location>
        <begin position="28"/>
        <end position="144"/>
    </location>
</feature>
<feature type="compositionally biased region" description="Polar residues" evidence="3">
    <location>
        <begin position="344"/>
        <end position="357"/>
    </location>
</feature>
<keyword evidence="1 2" id="KW-0175">Coiled coil</keyword>
<dbReference type="EMBL" id="KI913952">
    <property type="protein sequence ID" value="ETW09389.1"/>
    <property type="molecule type" value="Genomic_DNA"/>
</dbReference>
<feature type="region of interest" description="Disordered" evidence="3">
    <location>
        <begin position="336"/>
        <end position="357"/>
    </location>
</feature>
<organism evidence="5">
    <name type="scientific">Aphanomyces invadans</name>
    <dbReference type="NCBI Taxonomy" id="157072"/>
    <lineage>
        <taxon>Eukaryota</taxon>
        <taxon>Sar</taxon>
        <taxon>Stramenopiles</taxon>
        <taxon>Oomycota</taxon>
        <taxon>Saprolegniomycetes</taxon>
        <taxon>Saprolegniales</taxon>
        <taxon>Verrucalvaceae</taxon>
        <taxon>Aphanomyces</taxon>
    </lineage>
</organism>
<feature type="coiled-coil region" evidence="2">
    <location>
        <begin position="200"/>
        <end position="227"/>
    </location>
</feature>
<accession>A0A024UST5</accession>
<dbReference type="InterPro" id="IPR051147">
    <property type="entry name" value="CFAP_domain-containing"/>
</dbReference>
<reference evidence="5" key="1">
    <citation type="submission" date="2013-12" db="EMBL/GenBank/DDBJ databases">
        <title>The Genome Sequence of Aphanomyces invadans NJM9701.</title>
        <authorList>
            <consortium name="The Broad Institute Genomics Platform"/>
            <person name="Russ C."/>
            <person name="Tyler B."/>
            <person name="van West P."/>
            <person name="Dieguez-Uribeondo J."/>
            <person name="Young S.K."/>
            <person name="Zeng Q."/>
            <person name="Gargeya S."/>
            <person name="Fitzgerald M."/>
            <person name="Abouelleil A."/>
            <person name="Alvarado L."/>
            <person name="Chapman S.B."/>
            <person name="Gainer-Dewar J."/>
            <person name="Goldberg J."/>
            <person name="Griggs A."/>
            <person name="Gujja S."/>
            <person name="Hansen M."/>
            <person name="Howarth C."/>
            <person name="Imamovic A."/>
            <person name="Ireland A."/>
            <person name="Larimer J."/>
            <person name="McCowan C."/>
            <person name="Murphy C."/>
            <person name="Pearson M."/>
            <person name="Poon T.W."/>
            <person name="Priest M."/>
            <person name="Roberts A."/>
            <person name="Saif S."/>
            <person name="Shea T."/>
            <person name="Sykes S."/>
            <person name="Wortman J."/>
            <person name="Nusbaum C."/>
            <person name="Birren B."/>
        </authorList>
    </citation>
    <scope>NUCLEOTIDE SEQUENCE [LARGE SCALE GENOMIC DNA]</scope>
    <source>
        <strain evidence="5">NJM9701</strain>
    </source>
</reference>
<dbReference type="STRING" id="157072.A0A024UST5"/>
<evidence type="ECO:0000313" key="5">
    <source>
        <dbReference type="EMBL" id="ETW09389.1"/>
    </source>
</evidence>
<feature type="coiled-coil region" evidence="2">
    <location>
        <begin position="102"/>
        <end position="174"/>
    </location>
</feature>
<dbReference type="OrthoDB" id="10264298at2759"/>
<evidence type="ECO:0000256" key="1">
    <source>
        <dbReference type="ARBA" id="ARBA00023054"/>
    </source>
</evidence>
<dbReference type="Pfam" id="PF13863">
    <property type="entry name" value="DUF4200"/>
    <property type="match status" value="1"/>
</dbReference>
<proteinExistence type="predicted"/>
<protein>
    <recommendedName>
        <fullName evidence="4">DUF4200 domain-containing protein</fullName>
    </recommendedName>
</protein>
<name>A0A024UST5_9STRA</name>
<dbReference type="eggNOG" id="ENOG502QRZS">
    <property type="taxonomic scope" value="Eukaryota"/>
</dbReference>
<dbReference type="GeneID" id="20077053"/>
<evidence type="ECO:0000256" key="3">
    <source>
        <dbReference type="SAM" id="MobiDB-lite"/>
    </source>
</evidence>
<dbReference type="VEuPathDB" id="FungiDB:H310_00003"/>
<evidence type="ECO:0000259" key="4">
    <source>
        <dbReference type="Pfam" id="PF13863"/>
    </source>
</evidence>
<gene>
    <name evidence="5" type="ORF">H310_00003</name>
</gene>
<dbReference type="AlphaFoldDB" id="A0A024UST5"/>
<dbReference type="GO" id="GO:0005856">
    <property type="term" value="C:cytoskeleton"/>
    <property type="evidence" value="ECO:0007669"/>
    <property type="project" value="UniProtKB-ARBA"/>
</dbReference>
<evidence type="ECO:0000256" key="2">
    <source>
        <dbReference type="SAM" id="Coils"/>
    </source>
</evidence>
<dbReference type="InterPro" id="IPR025252">
    <property type="entry name" value="DUF4200"/>
</dbReference>
<dbReference type="RefSeq" id="XP_008860800.1">
    <property type="nucleotide sequence ID" value="XM_008862578.1"/>
</dbReference>
<dbReference type="PANTHER" id="PTHR21683">
    <property type="entry name" value="COILED-COIL DOMAIN-CONTAINING PROTEIN 42 LIKE-2-LIKE-RELATED"/>
    <property type="match status" value="1"/>
</dbReference>